<keyword evidence="1" id="KW-0472">Membrane</keyword>
<keyword evidence="1" id="KW-0812">Transmembrane</keyword>
<dbReference type="AlphaFoldDB" id="A0A1I4A9B0"/>
<dbReference type="RefSeq" id="WP_091714736.1">
    <property type="nucleotide sequence ID" value="NZ_FOSH01000013.1"/>
</dbReference>
<reference evidence="3" key="1">
    <citation type="submission" date="2016-10" db="EMBL/GenBank/DDBJ databases">
        <authorList>
            <person name="Varghese N."/>
            <person name="Submissions S."/>
        </authorList>
    </citation>
    <scope>NUCLEOTIDE SEQUENCE [LARGE SCALE GENOMIC DNA]</scope>
    <source>
        <strain evidence="3">DSM 11578</strain>
    </source>
</reference>
<dbReference type="OrthoDB" id="5573953at2"/>
<dbReference type="EMBL" id="FOSH01000013">
    <property type="protein sequence ID" value="SFK52551.1"/>
    <property type="molecule type" value="Genomic_DNA"/>
</dbReference>
<accession>A0A1I4A9B0</accession>
<protein>
    <submittedName>
        <fullName evidence="2">Uncharacterized protein</fullName>
    </submittedName>
</protein>
<feature type="transmembrane region" description="Helical" evidence="1">
    <location>
        <begin position="12"/>
        <end position="31"/>
    </location>
</feature>
<organism evidence="2 3">
    <name type="scientific">Methylophaga sulfidovorans</name>
    <dbReference type="NCBI Taxonomy" id="45496"/>
    <lineage>
        <taxon>Bacteria</taxon>
        <taxon>Pseudomonadati</taxon>
        <taxon>Pseudomonadota</taxon>
        <taxon>Gammaproteobacteria</taxon>
        <taxon>Thiotrichales</taxon>
        <taxon>Piscirickettsiaceae</taxon>
        <taxon>Methylophaga</taxon>
    </lineage>
</organism>
<dbReference type="Proteomes" id="UP000198924">
    <property type="component" value="Unassembled WGS sequence"/>
</dbReference>
<dbReference type="STRING" id="45496.SAMN04488079_11375"/>
<evidence type="ECO:0000313" key="2">
    <source>
        <dbReference type="EMBL" id="SFK52551.1"/>
    </source>
</evidence>
<keyword evidence="1" id="KW-1133">Transmembrane helix</keyword>
<sequence>MIKKQSGNASSQFLLWLLVLVNTAGIAYYYYNTEIKAKQIPNLVGTWSGVNLTVSDEKGYKTWDDKTVTITEQQDRRFRGTFTYADGTKNFFGVIYPDNKSFTWVSTPSHGFVHGRILDDNTIGTCYVETWEHATAGCATLSRQK</sequence>
<evidence type="ECO:0000256" key="1">
    <source>
        <dbReference type="SAM" id="Phobius"/>
    </source>
</evidence>
<proteinExistence type="predicted"/>
<evidence type="ECO:0000313" key="3">
    <source>
        <dbReference type="Proteomes" id="UP000198924"/>
    </source>
</evidence>
<keyword evidence="3" id="KW-1185">Reference proteome</keyword>
<name>A0A1I4A9B0_9GAMM</name>
<gene>
    <name evidence="2" type="ORF">SAMN04488079_11375</name>
</gene>